<keyword evidence="1" id="KW-0472">Membrane</keyword>
<evidence type="ECO:0000313" key="3">
    <source>
        <dbReference type="Proteomes" id="UP000285610"/>
    </source>
</evidence>
<keyword evidence="1" id="KW-0812">Transmembrane</keyword>
<dbReference type="InterPro" id="IPR024414">
    <property type="entry name" value="Uncharacterised_PrgI"/>
</dbReference>
<keyword evidence="1" id="KW-1133">Transmembrane helix</keyword>
<protein>
    <submittedName>
        <fullName evidence="2">PrgI family protein</fullName>
    </submittedName>
</protein>
<gene>
    <name evidence="2" type="ORF">DWZ50_07785</name>
</gene>
<proteinExistence type="predicted"/>
<evidence type="ECO:0000313" key="2">
    <source>
        <dbReference type="EMBL" id="RHM76944.1"/>
    </source>
</evidence>
<feature type="transmembrane region" description="Helical" evidence="1">
    <location>
        <begin position="50"/>
        <end position="70"/>
    </location>
</feature>
<reference evidence="2 3" key="1">
    <citation type="submission" date="2018-08" db="EMBL/GenBank/DDBJ databases">
        <title>A genome reference for cultivated species of the human gut microbiota.</title>
        <authorList>
            <person name="Zou Y."/>
            <person name="Xue W."/>
            <person name="Luo G."/>
        </authorList>
    </citation>
    <scope>NUCLEOTIDE SEQUENCE [LARGE SCALE GENOMIC DNA]</scope>
    <source>
        <strain evidence="2 3">AF33-12</strain>
    </source>
</reference>
<sequence>MEIELSEDLQHYKESIAMGLNAKQLIYSILSIGAGAGTVLLLYDKIGITASCYVATPIVTPLALTGFYNYNGLTFWQHMKKIIKFSFFNRPLVFYNRAIEEMKTEYLLEEKNKVKETKKNRKRNKKKE</sequence>
<dbReference type="EMBL" id="QRQE01000016">
    <property type="protein sequence ID" value="RHM76944.1"/>
    <property type="molecule type" value="Genomic_DNA"/>
</dbReference>
<evidence type="ECO:0000256" key="1">
    <source>
        <dbReference type="SAM" id="Phobius"/>
    </source>
</evidence>
<dbReference type="Proteomes" id="UP000285610">
    <property type="component" value="Unassembled WGS sequence"/>
</dbReference>
<dbReference type="Pfam" id="PF12666">
    <property type="entry name" value="PrgI"/>
    <property type="match status" value="1"/>
</dbReference>
<dbReference type="AlphaFoldDB" id="A0A415S9Y3"/>
<dbReference type="RefSeq" id="WP_118444514.1">
    <property type="nucleotide sequence ID" value="NZ_JBCPGC010000004.1"/>
</dbReference>
<feature type="transmembrane region" description="Helical" evidence="1">
    <location>
        <begin position="25"/>
        <end position="43"/>
    </location>
</feature>
<accession>A0A415S9Y3</accession>
<comment type="caution">
    <text evidence="2">The sequence shown here is derived from an EMBL/GenBank/DDBJ whole genome shotgun (WGS) entry which is preliminary data.</text>
</comment>
<name>A0A415S9Y3_MEDGN</name>
<organism evidence="2 3">
    <name type="scientific">Mediterraneibacter gnavus</name>
    <name type="common">Ruminococcus gnavus</name>
    <dbReference type="NCBI Taxonomy" id="33038"/>
    <lineage>
        <taxon>Bacteria</taxon>
        <taxon>Bacillati</taxon>
        <taxon>Bacillota</taxon>
        <taxon>Clostridia</taxon>
        <taxon>Lachnospirales</taxon>
        <taxon>Lachnospiraceae</taxon>
        <taxon>Mediterraneibacter</taxon>
    </lineage>
</organism>